<evidence type="ECO:0000259" key="9">
    <source>
        <dbReference type="Pfam" id="PF16874"/>
    </source>
</evidence>
<dbReference type="InterPro" id="IPR038417">
    <property type="entry name" value="Alpga-gal_N_sf"/>
</dbReference>
<evidence type="ECO:0000256" key="5">
    <source>
        <dbReference type="ARBA" id="ARBA00023295"/>
    </source>
</evidence>
<comment type="caution">
    <text evidence="11">The sequence shown here is derived from an EMBL/GenBank/DDBJ whole genome shotgun (WGS) entry which is preliminary data.</text>
</comment>
<dbReference type="RefSeq" id="WP_087215440.1">
    <property type="nucleotide sequence ID" value="NZ_NFLC01000016.1"/>
</dbReference>
<dbReference type="Pfam" id="PF02065">
    <property type="entry name" value="Melibiase"/>
    <property type="match status" value="1"/>
</dbReference>
<dbReference type="Gene3D" id="3.20.20.70">
    <property type="entry name" value="Aldolase class I"/>
    <property type="match status" value="1"/>
</dbReference>
<keyword evidence="4 6" id="KW-0378">Hydrolase</keyword>
<evidence type="ECO:0000313" key="12">
    <source>
        <dbReference type="Proteomes" id="UP000196074"/>
    </source>
</evidence>
<dbReference type="GO" id="GO:0004557">
    <property type="term" value="F:alpha-galactosidase activity"/>
    <property type="evidence" value="ECO:0007669"/>
    <property type="project" value="UniProtKB-UniRule"/>
</dbReference>
<dbReference type="Pfam" id="PF16875">
    <property type="entry name" value="Glyco_hydro_36N"/>
    <property type="match status" value="1"/>
</dbReference>
<name>A0A1Y4QWW3_9ENTE</name>
<sequence length="726" mass="83886">MIIFDEKINVFHLFNEKISYLIQIEDFGYVNHLYFGKKIKGYSNLHRYRRIDRAFSPNPSEATDRTFSLDTMLMEYPSHGNGDFREPAIQLQFKNGSTICDFRYQDYRIFDGKKALPGLPATYANEAQAETLELILVDEVAKLRLVLSYTIFKELAVLTRSTRLENQGTQTVAIQRLASSNLDFYARELEVIDLHGAWGHERQIGRQAIMQGIRIFDSKRGASSHMQNPFVALVEPTTTEFHGEAFGCCLVYSGNFEAVVQQDQYQQTRLIMGINSFQFNWQLQPNMSFTTPEAVFVYSDQGLNQISATYHDLFNQHLVRGKYQGKERPTLINNWEATYFDFNEEKLMQIVDEAEKLGIEMFVLDDGWFGKRDDDYSSLGDWFEYREKLNGRLQNIVEKVHAKGMKFGLWVEPEMISEDSELFRAHPDWAFQVPNRPRSTSRSQYVLDFSREDVRENIYQQLTAILDHTDIDYIKWDMNRNMTEVYSTQLPQEAQGEVAHRYILGLYDLLEKLTTRYPDILFESCSGGGGRFDAGMLYYMPQTWTSDNTDALARLNIQYGTSLAYPISTMGSHVSAVPNHQTHRVTSLAIRGNVAMSGVLGYELDLTKLTAEEKISIQEQIVFYKQHRALFQFGRFIRLTSPFEKNSCAWMFVSKDQKEAIAFYFRKYAQASFPLETLRLAGLDEAQIYELNSCEISGSEAMHLGLYIDENLTGDYATQMFYLKAK</sequence>
<dbReference type="PANTHER" id="PTHR43053:SF3">
    <property type="entry name" value="ALPHA-GALACTOSIDASE C-RELATED"/>
    <property type="match status" value="1"/>
</dbReference>
<feature type="domain" description="Glycosyl hydrolase family 36 N-terminal" evidence="10">
    <location>
        <begin position="28"/>
        <end position="284"/>
    </location>
</feature>
<dbReference type="SUPFAM" id="SSF51445">
    <property type="entry name" value="(Trans)glycosidases"/>
    <property type="match status" value="1"/>
</dbReference>
<dbReference type="InterPro" id="IPR050985">
    <property type="entry name" value="Alpha-glycosidase_related"/>
</dbReference>
<evidence type="ECO:0000256" key="3">
    <source>
        <dbReference type="ARBA" id="ARBA00012755"/>
    </source>
</evidence>
<evidence type="ECO:0000256" key="2">
    <source>
        <dbReference type="ARBA" id="ARBA00006202"/>
    </source>
</evidence>
<feature type="domain" description="Glycosyl hydrolase family 36 C-terminal" evidence="9">
    <location>
        <begin position="648"/>
        <end position="723"/>
    </location>
</feature>
<feature type="binding site" evidence="8">
    <location>
        <begin position="365"/>
        <end position="366"/>
    </location>
    <ligand>
        <name>substrate</name>
    </ligand>
</feature>
<feature type="binding site" evidence="8">
    <location>
        <position position="198"/>
    </location>
    <ligand>
        <name>substrate</name>
    </ligand>
</feature>
<dbReference type="PROSITE" id="PS00512">
    <property type="entry name" value="ALPHA_GALACTOSIDASE"/>
    <property type="match status" value="1"/>
</dbReference>
<reference evidence="12" key="1">
    <citation type="submission" date="2017-04" db="EMBL/GenBank/DDBJ databases">
        <title>Function of individual gut microbiota members based on whole genome sequencing of pure cultures obtained from chicken caecum.</title>
        <authorList>
            <person name="Medvecky M."/>
            <person name="Cejkova D."/>
            <person name="Polansky O."/>
            <person name="Karasova D."/>
            <person name="Kubasova T."/>
            <person name="Cizek A."/>
            <person name="Rychlik I."/>
        </authorList>
    </citation>
    <scope>NUCLEOTIDE SEQUENCE [LARGE SCALE GENOMIC DNA]</scope>
    <source>
        <strain evidence="12">An144</strain>
    </source>
</reference>
<organism evidence="11 12">
    <name type="scientific">Enterococcus cecorum</name>
    <dbReference type="NCBI Taxonomy" id="44008"/>
    <lineage>
        <taxon>Bacteria</taxon>
        <taxon>Bacillati</taxon>
        <taxon>Bacillota</taxon>
        <taxon>Bacilli</taxon>
        <taxon>Lactobacillales</taxon>
        <taxon>Enterococcaceae</taxon>
        <taxon>Enterococcus</taxon>
    </lineage>
</organism>
<evidence type="ECO:0000256" key="7">
    <source>
        <dbReference type="PIRSR" id="PIRSR005536-1"/>
    </source>
</evidence>
<dbReference type="PANTHER" id="PTHR43053">
    <property type="entry name" value="GLYCOSIDASE FAMILY 31"/>
    <property type="match status" value="1"/>
</dbReference>
<dbReference type="InterPro" id="IPR017853">
    <property type="entry name" value="GH"/>
</dbReference>
<proteinExistence type="inferred from homology"/>
<dbReference type="InterPro" id="IPR013785">
    <property type="entry name" value="Aldolase_TIM"/>
</dbReference>
<dbReference type="PRINTS" id="PR00743">
    <property type="entry name" value="GLHYDRLASE36"/>
</dbReference>
<dbReference type="Gene3D" id="2.60.40.1180">
    <property type="entry name" value="Golgi alpha-mannosidase II"/>
    <property type="match status" value="1"/>
</dbReference>
<feature type="active site" description="Nucleophile" evidence="7">
    <location>
        <position position="477"/>
    </location>
</feature>
<evidence type="ECO:0000256" key="4">
    <source>
        <dbReference type="ARBA" id="ARBA00022801"/>
    </source>
</evidence>
<dbReference type="InterPro" id="IPR002252">
    <property type="entry name" value="Glyco_hydro_36"/>
</dbReference>
<dbReference type="GO" id="GO:0016052">
    <property type="term" value="P:carbohydrate catabolic process"/>
    <property type="evidence" value="ECO:0007669"/>
    <property type="project" value="InterPro"/>
</dbReference>
<feature type="binding site" evidence="8">
    <location>
        <begin position="475"/>
        <end position="479"/>
    </location>
    <ligand>
        <name>substrate</name>
    </ligand>
</feature>
<dbReference type="AlphaFoldDB" id="A0A1Y4QWW3"/>
<dbReference type="Pfam" id="PF16874">
    <property type="entry name" value="Glyco_hydro_36C"/>
    <property type="match status" value="1"/>
</dbReference>
<dbReference type="EMBL" id="NFLC01000016">
    <property type="protein sequence ID" value="OUQ09818.1"/>
    <property type="molecule type" value="Genomic_DNA"/>
</dbReference>
<dbReference type="InterPro" id="IPR013780">
    <property type="entry name" value="Glyco_hydro_b"/>
</dbReference>
<evidence type="ECO:0000256" key="6">
    <source>
        <dbReference type="PIRNR" id="PIRNR005536"/>
    </source>
</evidence>
<dbReference type="InterPro" id="IPR000111">
    <property type="entry name" value="Glyco_hydro_27/36_CS"/>
</dbReference>
<dbReference type="EC" id="3.2.1.22" evidence="3 6"/>
<comment type="similarity">
    <text evidence="2">Belongs to the glycosyl hydrolase 36 family.</text>
</comment>
<feature type="active site" description="Proton donor" evidence="7">
    <location>
        <position position="547"/>
    </location>
</feature>
<dbReference type="FunFam" id="3.20.20.70:FF:000118">
    <property type="entry name" value="Alpha-galactosidase"/>
    <property type="match status" value="1"/>
</dbReference>
<dbReference type="InterPro" id="IPR031705">
    <property type="entry name" value="Glyco_hydro_36_C"/>
</dbReference>
<dbReference type="CDD" id="cd14791">
    <property type="entry name" value="GH36"/>
    <property type="match status" value="1"/>
</dbReference>
<feature type="binding site" evidence="8">
    <location>
        <position position="442"/>
    </location>
    <ligand>
        <name>substrate</name>
    </ligand>
</feature>
<evidence type="ECO:0000256" key="1">
    <source>
        <dbReference type="ARBA" id="ARBA00001255"/>
    </source>
</evidence>
<dbReference type="InterPro" id="IPR031704">
    <property type="entry name" value="Glyco_hydro_36_N"/>
</dbReference>
<dbReference type="Proteomes" id="UP000196074">
    <property type="component" value="Unassembled WGS sequence"/>
</dbReference>
<keyword evidence="5 6" id="KW-0326">Glycosidase</keyword>
<protein>
    <recommendedName>
        <fullName evidence="3 6">Alpha-galactosidase</fullName>
        <ecNumber evidence="3 6">3.2.1.22</ecNumber>
    </recommendedName>
</protein>
<evidence type="ECO:0000259" key="10">
    <source>
        <dbReference type="Pfam" id="PF16875"/>
    </source>
</evidence>
<feature type="binding site" evidence="8">
    <location>
        <position position="525"/>
    </location>
    <ligand>
        <name>substrate</name>
    </ligand>
</feature>
<gene>
    <name evidence="11" type="ORF">B5E88_08625</name>
</gene>
<evidence type="ECO:0000313" key="11">
    <source>
        <dbReference type="EMBL" id="OUQ09818.1"/>
    </source>
</evidence>
<dbReference type="PIRSF" id="PIRSF005536">
    <property type="entry name" value="Agal"/>
    <property type="match status" value="1"/>
</dbReference>
<feature type="binding site" evidence="8">
    <location>
        <position position="547"/>
    </location>
    <ligand>
        <name>substrate</name>
    </ligand>
</feature>
<evidence type="ECO:0000256" key="8">
    <source>
        <dbReference type="PIRSR" id="PIRSR005536-2"/>
    </source>
</evidence>
<accession>A0A1Y4QWW3</accession>
<dbReference type="Gene3D" id="2.70.98.60">
    <property type="entry name" value="alpha-galactosidase from lactobacil brevis"/>
    <property type="match status" value="1"/>
</dbReference>
<comment type="catalytic activity">
    <reaction evidence="1 6">
        <text>Hydrolysis of terminal, non-reducing alpha-D-galactose residues in alpha-D-galactosides, including galactose oligosaccharides, galactomannans and galactolipids.</text>
        <dbReference type="EC" id="3.2.1.22"/>
    </reaction>
</comment>